<protein>
    <recommendedName>
        <fullName evidence="11">EF-hand domain-containing protein</fullName>
    </recommendedName>
</protein>
<evidence type="ECO:0000256" key="9">
    <source>
        <dbReference type="SAM" id="Phobius"/>
    </source>
</evidence>
<dbReference type="GO" id="GO:0012505">
    <property type="term" value="C:endomembrane system"/>
    <property type="evidence" value="ECO:0007669"/>
    <property type="project" value="UniProtKB-SubCell"/>
</dbReference>
<dbReference type="InterPro" id="IPR004713">
    <property type="entry name" value="CaH_exchang"/>
</dbReference>
<dbReference type="PROSITE" id="PS00018">
    <property type="entry name" value="EF_HAND_1"/>
    <property type="match status" value="1"/>
</dbReference>
<dbReference type="PROSITE" id="PS50222">
    <property type="entry name" value="EF_HAND_2"/>
    <property type="match status" value="2"/>
</dbReference>
<dbReference type="InterPro" id="IPR002048">
    <property type="entry name" value="EF_hand_dom"/>
</dbReference>
<dbReference type="EMBL" id="KK914446">
    <property type="protein sequence ID" value="KDP36272.1"/>
    <property type="molecule type" value="Genomic_DNA"/>
</dbReference>
<keyword evidence="7" id="KW-0406">Ion transport</keyword>
<keyword evidence="6 9" id="KW-1133">Transmembrane helix</keyword>
<feature type="transmembrane region" description="Helical" evidence="9">
    <location>
        <begin position="60"/>
        <end position="82"/>
    </location>
</feature>
<dbReference type="CDD" id="cd00051">
    <property type="entry name" value="EFh"/>
    <property type="match status" value="1"/>
</dbReference>
<evidence type="ECO:0000256" key="1">
    <source>
        <dbReference type="ARBA" id="ARBA00004127"/>
    </source>
</evidence>
<proteinExistence type="predicted"/>
<dbReference type="PANTHER" id="PTHR31503">
    <property type="entry name" value="VACUOLAR CALCIUM ION TRANSPORTER"/>
    <property type="match status" value="1"/>
</dbReference>
<feature type="domain" description="EF-hand" evidence="11">
    <location>
        <begin position="259"/>
        <end position="294"/>
    </location>
</feature>
<keyword evidence="4 9" id="KW-0812">Transmembrane</keyword>
<sequence>MLYNQHLISFLNILFLLLITTVHSRSVPSYPATNGVITDWMSTESCDQTYGFMPCSSNKFGNLILIIGYGYLFFVASTFLSNGSEILREILGPGIAGGLLLPQLGELADATLVLVSGLTGSTTTAQRQVSVGMGLLAGSTVTLLTVVWGSCVVAGKCSGVTTSIWTCYSARIMAASIVPFIVLQLPQLSDSVPGRHIALLMAFVMSLLILISYCVYQVAQPRIQRRKLAYAKYKHLMAGILEHFRKRALGRLLDDYGQPNIVLLKKLFCSIDENKDCVISEAELKALIIGIQFEDLHLNWNDAVDLIMKDFDVSRDNAIDRQEFVNGISKWIHKAKQSIAASSESSVGMRRFIYEFDKQTRKEHTLLGPQDVRSDEVVEEVENPKWNTFKAIALLLLGAAIVAFFADPLVDVVDNFSKQTSIPPFFISFIALPLATNSGDAVSAINFARRKKMRAASLTFSEIYGKITVKILLCLTVFFALVYFRGLEWDFSAEVLSHYISFVDIFSSLPSLSILIGPYLYS</sequence>
<evidence type="ECO:0000256" key="2">
    <source>
        <dbReference type="ARBA" id="ARBA00022448"/>
    </source>
</evidence>
<evidence type="ECO:0000256" key="6">
    <source>
        <dbReference type="ARBA" id="ARBA00022989"/>
    </source>
</evidence>
<keyword evidence="13" id="KW-1185">Reference proteome</keyword>
<gene>
    <name evidence="12" type="ORF">JCGZ_09837</name>
</gene>
<evidence type="ECO:0000259" key="11">
    <source>
        <dbReference type="PROSITE" id="PS50222"/>
    </source>
</evidence>
<dbReference type="GO" id="GO:0006874">
    <property type="term" value="P:intracellular calcium ion homeostasis"/>
    <property type="evidence" value="ECO:0007669"/>
    <property type="project" value="TreeGrafter"/>
</dbReference>
<feature type="transmembrane region" description="Helical" evidence="9">
    <location>
        <begin position="94"/>
        <end position="119"/>
    </location>
</feature>
<organism evidence="12 13">
    <name type="scientific">Jatropha curcas</name>
    <name type="common">Barbados nut</name>
    <dbReference type="NCBI Taxonomy" id="180498"/>
    <lineage>
        <taxon>Eukaryota</taxon>
        <taxon>Viridiplantae</taxon>
        <taxon>Streptophyta</taxon>
        <taxon>Embryophyta</taxon>
        <taxon>Tracheophyta</taxon>
        <taxon>Spermatophyta</taxon>
        <taxon>Magnoliopsida</taxon>
        <taxon>eudicotyledons</taxon>
        <taxon>Gunneridae</taxon>
        <taxon>Pentapetalae</taxon>
        <taxon>rosids</taxon>
        <taxon>fabids</taxon>
        <taxon>Malpighiales</taxon>
        <taxon>Euphorbiaceae</taxon>
        <taxon>Crotonoideae</taxon>
        <taxon>Jatropheae</taxon>
        <taxon>Jatropha</taxon>
    </lineage>
</organism>
<evidence type="ECO:0000256" key="3">
    <source>
        <dbReference type="ARBA" id="ARBA00022449"/>
    </source>
</evidence>
<dbReference type="InterPro" id="IPR004837">
    <property type="entry name" value="NaCa_Exmemb"/>
</dbReference>
<evidence type="ECO:0000313" key="13">
    <source>
        <dbReference type="Proteomes" id="UP000027138"/>
    </source>
</evidence>
<feature type="signal peptide" evidence="10">
    <location>
        <begin position="1"/>
        <end position="24"/>
    </location>
</feature>
<feature type="transmembrane region" description="Helical" evidence="9">
    <location>
        <begin position="499"/>
        <end position="521"/>
    </location>
</feature>
<dbReference type="GO" id="GO:0005509">
    <property type="term" value="F:calcium ion binding"/>
    <property type="evidence" value="ECO:0007669"/>
    <property type="project" value="InterPro"/>
</dbReference>
<feature type="transmembrane region" description="Helical" evidence="9">
    <location>
        <begin position="426"/>
        <end position="447"/>
    </location>
</feature>
<evidence type="ECO:0000256" key="8">
    <source>
        <dbReference type="ARBA" id="ARBA00023136"/>
    </source>
</evidence>
<dbReference type="InterPro" id="IPR011992">
    <property type="entry name" value="EF-hand-dom_pair"/>
</dbReference>
<keyword evidence="5" id="KW-0106">Calcium</keyword>
<feature type="transmembrane region" description="Helical" evidence="9">
    <location>
        <begin position="131"/>
        <end position="153"/>
    </location>
</feature>
<dbReference type="Pfam" id="PF01699">
    <property type="entry name" value="Na_Ca_ex"/>
    <property type="match status" value="1"/>
</dbReference>
<evidence type="ECO:0000313" key="12">
    <source>
        <dbReference type="EMBL" id="KDP36272.1"/>
    </source>
</evidence>
<feature type="transmembrane region" description="Helical" evidence="9">
    <location>
        <begin position="389"/>
        <end position="406"/>
    </location>
</feature>
<keyword evidence="8 9" id="KW-0472">Membrane</keyword>
<feature type="transmembrane region" description="Helical" evidence="9">
    <location>
        <begin position="467"/>
        <end position="487"/>
    </location>
</feature>
<evidence type="ECO:0000256" key="7">
    <source>
        <dbReference type="ARBA" id="ARBA00023065"/>
    </source>
</evidence>
<name>A0A067KJJ6_JATCU</name>
<dbReference type="OrthoDB" id="26525at2759"/>
<keyword evidence="2" id="KW-0813">Transport</keyword>
<keyword evidence="10" id="KW-0732">Signal</keyword>
<feature type="transmembrane region" description="Helical" evidence="9">
    <location>
        <begin position="197"/>
        <end position="216"/>
    </location>
</feature>
<evidence type="ECO:0000256" key="4">
    <source>
        <dbReference type="ARBA" id="ARBA00022692"/>
    </source>
</evidence>
<keyword evidence="3" id="KW-0050">Antiport</keyword>
<feature type="domain" description="EF-hand" evidence="11">
    <location>
        <begin position="299"/>
        <end position="334"/>
    </location>
</feature>
<reference evidence="12 13" key="1">
    <citation type="journal article" date="2014" name="PLoS ONE">
        <title>Global Analysis of Gene Expression Profiles in Physic Nut (Jatropha curcas L.) Seedlings Exposed to Salt Stress.</title>
        <authorList>
            <person name="Zhang L."/>
            <person name="Zhang C."/>
            <person name="Wu P."/>
            <person name="Chen Y."/>
            <person name="Li M."/>
            <person name="Jiang H."/>
            <person name="Wu G."/>
        </authorList>
    </citation>
    <scope>NUCLEOTIDE SEQUENCE [LARGE SCALE GENOMIC DNA]</scope>
    <source>
        <strain evidence="13">cv. GZQX0401</strain>
        <tissue evidence="12">Young leaves</tissue>
    </source>
</reference>
<dbReference type="SUPFAM" id="SSF47473">
    <property type="entry name" value="EF-hand"/>
    <property type="match status" value="1"/>
</dbReference>
<comment type="subcellular location">
    <subcellularLocation>
        <location evidence="1">Endomembrane system</location>
        <topology evidence="1">Multi-pass membrane protein</topology>
    </subcellularLocation>
</comment>
<dbReference type="GO" id="GO:0015369">
    <property type="term" value="F:calcium:proton antiporter activity"/>
    <property type="evidence" value="ECO:0007669"/>
    <property type="project" value="TreeGrafter"/>
</dbReference>
<feature type="chain" id="PRO_5001642933" description="EF-hand domain-containing protein" evidence="10">
    <location>
        <begin position="25"/>
        <end position="522"/>
    </location>
</feature>
<dbReference type="GO" id="GO:0005774">
    <property type="term" value="C:vacuolar membrane"/>
    <property type="evidence" value="ECO:0007669"/>
    <property type="project" value="UniProtKB-ARBA"/>
</dbReference>
<dbReference type="SMART" id="SM00054">
    <property type="entry name" value="EFh"/>
    <property type="match status" value="2"/>
</dbReference>
<dbReference type="InterPro" id="IPR018247">
    <property type="entry name" value="EF_Hand_1_Ca_BS"/>
</dbReference>
<dbReference type="PANTHER" id="PTHR31503:SF36">
    <property type="entry name" value="SODIUM_CALCIUM EXCHANGER MEMBRANE REGION DOMAIN-CONTAINING PROTEIN"/>
    <property type="match status" value="1"/>
</dbReference>
<dbReference type="Pfam" id="PF13499">
    <property type="entry name" value="EF-hand_7"/>
    <property type="match status" value="1"/>
</dbReference>
<accession>A0A067KJJ6</accession>
<dbReference type="InterPro" id="IPR044880">
    <property type="entry name" value="NCX_ion-bd_dom_sf"/>
</dbReference>
<dbReference type="Proteomes" id="UP000027138">
    <property type="component" value="Unassembled WGS sequence"/>
</dbReference>
<dbReference type="Gene3D" id="1.10.238.10">
    <property type="entry name" value="EF-hand"/>
    <property type="match status" value="1"/>
</dbReference>
<feature type="transmembrane region" description="Helical" evidence="9">
    <location>
        <begin position="165"/>
        <end position="185"/>
    </location>
</feature>
<dbReference type="Gene3D" id="1.20.1420.30">
    <property type="entry name" value="NCX, central ion-binding region"/>
    <property type="match status" value="1"/>
</dbReference>
<evidence type="ECO:0000256" key="5">
    <source>
        <dbReference type="ARBA" id="ARBA00022837"/>
    </source>
</evidence>
<dbReference type="AlphaFoldDB" id="A0A067KJJ6"/>
<evidence type="ECO:0000256" key="10">
    <source>
        <dbReference type="SAM" id="SignalP"/>
    </source>
</evidence>